<comment type="subcellular location">
    <subcellularLocation>
        <location evidence="9">Cell membrane</location>
        <topology evidence="9">Multi-pass membrane protein</topology>
    </subcellularLocation>
    <subcellularLocation>
        <location evidence="1">Membrane</location>
        <topology evidence="1">Multi-pass membrane protein</topology>
    </subcellularLocation>
</comment>
<dbReference type="InterPro" id="IPR036019">
    <property type="entry name" value="MscL_channel"/>
</dbReference>
<evidence type="ECO:0000256" key="5">
    <source>
        <dbReference type="ARBA" id="ARBA00022989"/>
    </source>
</evidence>
<evidence type="ECO:0000256" key="10">
    <source>
        <dbReference type="SAM" id="MobiDB-lite"/>
    </source>
</evidence>
<comment type="function">
    <text evidence="9">Channel that opens in response to stretch forces in the membrane lipid bilayer. May participate in the regulation of osmotic pressure changes within the cell.</text>
</comment>
<dbReference type="PANTHER" id="PTHR30266:SF2">
    <property type="entry name" value="LARGE-CONDUCTANCE MECHANOSENSITIVE CHANNEL"/>
    <property type="match status" value="1"/>
</dbReference>
<evidence type="ECO:0000256" key="9">
    <source>
        <dbReference type="HAMAP-Rule" id="MF_00115"/>
    </source>
</evidence>
<evidence type="ECO:0000256" key="1">
    <source>
        <dbReference type="ARBA" id="ARBA00004141"/>
    </source>
</evidence>
<evidence type="ECO:0000313" key="11">
    <source>
        <dbReference type="EMBL" id="MEB3514466.1"/>
    </source>
</evidence>
<dbReference type="Gene3D" id="1.10.1200.120">
    <property type="entry name" value="Large-conductance mechanosensitive channel, MscL, domain 1"/>
    <property type="match status" value="1"/>
</dbReference>
<dbReference type="Proteomes" id="UP001348098">
    <property type="component" value="Unassembled WGS sequence"/>
</dbReference>
<evidence type="ECO:0000256" key="7">
    <source>
        <dbReference type="ARBA" id="ARBA00023136"/>
    </source>
</evidence>
<keyword evidence="4 9" id="KW-0812">Transmembrane</keyword>
<keyword evidence="5 9" id="KW-1133">Transmembrane helix</keyword>
<comment type="subunit">
    <text evidence="9">Homopentamer.</text>
</comment>
<evidence type="ECO:0000256" key="2">
    <source>
        <dbReference type="ARBA" id="ARBA00022448"/>
    </source>
</evidence>
<proteinExistence type="inferred from homology"/>
<dbReference type="SUPFAM" id="SSF81330">
    <property type="entry name" value="Gated mechanosensitive channel"/>
    <property type="match status" value="1"/>
</dbReference>
<evidence type="ECO:0000256" key="4">
    <source>
        <dbReference type="ARBA" id="ARBA00022692"/>
    </source>
</evidence>
<keyword evidence="7 9" id="KW-0472">Membrane</keyword>
<reference evidence="11 12" key="1">
    <citation type="submission" date="2023-12" db="EMBL/GenBank/DDBJ databases">
        <title>novel species in genus Nocarida.</title>
        <authorList>
            <person name="Li Z."/>
        </authorList>
    </citation>
    <scope>NUCLEOTIDE SEQUENCE [LARGE SCALE GENOMIC DNA]</scope>
    <source>
        <strain evidence="11 12">CDC186</strain>
    </source>
</reference>
<dbReference type="Pfam" id="PF01741">
    <property type="entry name" value="MscL"/>
    <property type="match status" value="1"/>
</dbReference>
<protein>
    <recommendedName>
        <fullName evidence="9">Large-conductance mechanosensitive channel</fullName>
    </recommendedName>
</protein>
<organism evidence="11 12">
    <name type="scientific">Nocardia implantans</name>
    <dbReference type="NCBI Taxonomy" id="3108168"/>
    <lineage>
        <taxon>Bacteria</taxon>
        <taxon>Bacillati</taxon>
        <taxon>Actinomycetota</taxon>
        <taxon>Actinomycetes</taxon>
        <taxon>Mycobacteriales</taxon>
        <taxon>Nocardiaceae</taxon>
        <taxon>Nocardia</taxon>
    </lineage>
</organism>
<name>A0ABU6B4A0_9NOCA</name>
<feature type="transmembrane region" description="Helical" evidence="9">
    <location>
        <begin position="72"/>
        <end position="96"/>
    </location>
</feature>
<evidence type="ECO:0000256" key="6">
    <source>
        <dbReference type="ARBA" id="ARBA00023065"/>
    </source>
</evidence>
<dbReference type="NCBIfam" id="TIGR00220">
    <property type="entry name" value="mscL"/>
    <property type="match status" value="1"/>
</dbReference>
<dbReference type="RefSeq" id="WP_323124660.1">
    <property type="nucleotide sequence ID" value="NZ_JAYESH010000021.1"/>
</dbReference>
<sequence>MGVTRHMLKGFKEFLMRGNVIDLSVAVVMGTAFTSVVTSVTKGVINPLLAVFGSTNQLGLGVQLIPSKPATFIAVGPIITATIDFVMVAAVLYFVLILPMKTIKNRFGTPKAAEPSQIELLTEIRDLLAERHDAVHAQREADRKVEAEHADGATEEPNVKVR</sequence>
<comment type="caution">
    <text evidence="11">The sequence shown here is derived from an EMBL/GenBank/DDBJ whole genome shotgun (WGS) entry which is preliminary data.</text>
</comment>
<keyword evidence="3 9" id="KW-1003">Cell membrane</keyword>
<evidence type="ECO:0000313" key="12">
    <source>
        <dbReference type="Proteomes" id="UP001348098"/>
    </source>
</evidence>
<dbReference type="EMBL" id="JAYKYQ010000018">
    <property type="protein sequence ID" value="MEB3514466.1"/>
    <property type="molecule type" value="Genomic_DNA"/>
</dbReference>
<evidence type="ECO:0000256" key="8">
    <source>
        <dbReference type="ARBA" id="ARBA00023303"/>
    </source>
</evidence>
<keyword evidence="12" id="KW-1185">Reference proteome</keyword>
<dbReference type="InterPro" id="IPR001185">
    <property type="entry name" value="MS_channel"/>
</dbReference>
<keyword evidence="2 9" id="KW-0813">Transport</keyword>
<keyword evidence="8 9" id="KW-0407">Ion channel</keyword>
<feature type="region of interest" description="Disordered" evidence="10">
    <location>
        <begin position="138"/>
        <end position="162"/>
    </location>
</feature>
<accession>A0ABU6B4A0</accession>
<dbReference type="PANTHER" id="PTHR30266">
    <property type="entry name" value="MECHANOSENSITIVE CHANNEL MSCL"/>
    <property type="match status" value="1"/>
</dbReference>
<dbReference type="HAMAP" id="MF_00115">
    <property type="entry name" value="MscL"/>
    <property type="match status" value="1"/>
</dbReference>
<dbReference type="PRINTS" id="PR01264">
    <property type="entry name" value="MECHCHANNEL"/>
</dbReference>
<evidence type="ECO:0000256" key="3">
    <source>
        <dbReference type="ARBA" id="ARBA00022475"/>
    </source>
</evidence>
<dbReference type="InterPro" id="IPR037673">
    <property type="entry name" value="MSC/AndL"/>
</dbReference>
<comment type="similarity">
    <text evidence="9">Belongs to the MscL family.</text>
</comment>
<gene>
    <name evidence="9 11" type="primary">mscL</name>
    <name evidence="11" type="ORF">U3653_30975</name>
</gene>
<keyword evidence="6 9" id="KW-0406">Ion transport</keyword>
<feature type="transmembrane region" description="Helical" evidence="9">
    <location>
        <begin position="20"/>
        <end position="40"/>
    </location>
</feature>